<dbReference type="AlphaFoldDB" id="B9SKW4"/>
<dbReference type="EMBL" id="EQ974006">
    <property type="protein sequence ID" value="EEF35745.1"/>
    <property type="molecule type" value="Genomic_DNA"/>
</dbReference>
<evidence type="ECO:0000313" key="3">
    <source>
        <dbReference type="Proteomes" id="UP000008311"/>
    </source>
</evidence>
<dbReference type="STRING" id="3988.B9SKW4"/>
<feature type="compositionally biased region" description="Low complexity" evidence="1">
    <location>
        <begin position="176"/>
        <end position="187"/>
    </location>
</feature>
<feature type="compositionally biased region" description="Polar residues" evidence="1">
    <location>
        <begin position="196"/>
        <end position="205"/>
    </location>
</feature>
<accession>B9SKW4</accession>
<dbReference type="PANTHER" id="PTHR10378">
    <property type="entry name" value="LIM DOMAIN-BINDING PROTEIN"/>
    <property type="match status" value="1"/>
</dbReference>
<dbReference type="GO" id="GO:0045944">
    <property type="term" value="P:positive regulation of transcription by RNA polymerase II"/>
    <property type="evidence" value="ECO:0000318"/>
    <property type="project" value="GO_Central"/>
</dbReference>
<evidence type="ECO:0000256" key="1">
    <source>
        <dbReference type="SAM" id="MobiDB-lite"/>
    </source>
</evidence>
<keyword evidence="3" id="KW-1185">Reference proteome</keyword>
<dbReference type="Proteomes" id="UP000008311">
    <property type="component" value="Unassembled WGS sequence"/>
</dbReference>
<name>B9SKW4_RICCO</name>
<reference evidence="3" key="1">
    <citation type="journal article" date="2010" name="Nat. Biotechnol.">
        <title>Draft genome sequence of the oilseed species Ricinus communis.</title>
        <authorList>
            <person name="Chan A.P."/>
            <person name="Crabtree J."/>
            <person name="Zhao Q."/>
            <person name="Lorenzi H."/>
            <person name="Orvis J."/>
            <person name="Puiu D."/>
            <person name="Melake-Berhan A."/>
            <person name="Jones K.M."/>
            <person name="Redman J."/>
            <person name="Chen G."/>
            <person name="Cahoon E.B."/>
            <person name="Gedil M."/>
            <person name="Stanke M."/>
            <person name="Haas B.J."/>
            <person name="Wortman J.R."/>
            <person name="Fraser-Liggett C.M."/>
            <person name="Ravel J."/>
            <person name="Rabinowicz P.D."/>
        </authorList>
    </citation>
    <scope>NUCLEOTIDE SEQUENCE [LARGE SCALE GENOMIC DNA]</scope>
    <source>
        <strain evidence="3">cv. Hale</strain>
    </source>
</reference>
<sequence length="552" mass="63252">MEPSAVSDNKMESSAIAGAPSDVGFVSSFTPPNMINFVSSGQFQSQQIPNPSRRFQQRSFSKQFEPQRFQHCQQSMQQHPVFHTQSQQQQLQFQSFQGGSESFAGSVNLGRGLINSNISLSSLDGSQQGRFDTAMEPSAVFMASNDVGSVSPFTPTHMMDFISSGEFESQKISNPSRSSQQQSHVQQFKCQRFQHGRQSMQQFHVSPSQPHRQQPQSLSIEGGFEGFAGSANLERGVIGDQIGLQTQLHSGPVVQELQQNQTGRGIGRVQLENQDSKEAPYLQQQQHHFPQISREFVSQLNPLQQKHNLQQQQLQQQMLRALHQQQPQLHQQSQQQNVSFKSAVRPVYEQGKCSLQLIKYMHQQQHRPIDNNMEFWHKFVLEFFTHNARKRLCVSKYQNRNPPAVYDKDSWDCELCNQKHVHGYEATATSLPSLFQIKYESPTMEELLFVDIPHESQNSSGQIVLRYRRAIEESVFENVRVVRYGQLRIVFSRDLKICSWEFCLQNHDELFPRRLIKPQAIELVAKAQKYQASAQNAQSIPSQYDLESNFNM</sequence>
<dbReference type="InParanoid" id="B9SKW4"/>
<dbReference type="GO" id="GO:0005634">
    <property type="term" value="C:nucleus"/>
    <property type="evidence" value="ECO:0000318"/>
    <property type="project" value="GO_Central"/>
</dbReference>
<dbReference type="GO" id="GO:0005667">
    <property type="term" value="C:transcription regulator complex"/>
    <property type="evidence" value="ECO:0000318"/>
    <property type="project" value="GO_Central"/>
</dbReference>
<dbReference type="Pfam" id="PF01803">
    <property type="entry name" value="LIM_bind"/>
    <property type="match status" value="1"/>
</dbReference>
<gene>
    <name evidence="2" type="ORF">RCOM_1462680</name>
</gene>
<feature type="region of interest" description="Disordered" evidence="1">
    <location>
        <begin position="168"/>
        <end position="217"/>
    </location>
</feature>
<dbReference type="InterPro" id="IPR029005">
    <property type="entry name" value="LIM-bd/SEUSS"/>
</dbReference>
<dbReference type="GO" id="GO:0000122">
    <property type="term" value="P:negative regulation of transcription by RNA polymerase II"/>
    <property type="evidence" value="ECO:0000318"/>
    <property type="project" value="GO_Central"/>
</dbReference>
<dbReference type="eggNOG" id="ENOG502QTWZ">
    <property type="taxonomic scope" value="Eukaryota"/>
</dbReference>
<evidence type="ECO:0000313" key="2">
    <source>
        <dbReference type="EMBL" id="EEF35745.1"/>
    </source>
</evidence>
<protein>
    <submittedName>
        <fullName evidence="2">Transcriptional corepressor SEUSS, putative</fullName>
    </submittedName>
</protein>
<proteinExistence type="predicted"/>
<organism evidence="2 3">
    <name type="scientific">Ricinus communis</name>
    <name type="common">Castor bean</name>
    <dbReference type="NCBI Taxonomy" id="3988"/>
    <lineage>
        <taxon>Eukaryota</taxon>
        <taxon>Viridiplantae</taxon>
        <taxon>Streptophyta</taxon>
        <taxon>Embryophyta</taxon>
        <taxon>Tracheophyta</taxon>
        <taxon>Spermatophyta</taxon>
        <taxon>Magnoliopsida</taxon>
        <taxon>eudicotyledons</taxon>
        <taxon>Gunneridae</taxon>
        <taxon>Pentapetalae</taxon>
        <taxon>rosids</taxon>
        <taxon>fabids</taxon>
        <taxon>Malpighiales</taxon>
        <taxon>Euphorbiaceae</taxon>
        <taxon>Acalyphoideae</taxon>
        <taxon>Acalypheae</taxon>
        <taxon>Ricinus</taxon>
    </lineage>
</organism>
<feature type="compositionally biased region" description="Low complexity" evidence="1">
    <location>
        <begin position="206"/>
        <end position="217"/>
    </location>
</feature>
<dbReference type="GO" id="GO:0003712">
    <property type="term" value="F:transcription coregulator activity"/>
    <property type="evidence" value="ECO:0000318"/>
    <property type="project" value="GO_Central"/>
</dbReference>